<gene>
    <name evidence="1" type="ORF">H9Q13_16500</name>
</gene>
<dbReference type="EMBL" id="JACXAJ010000010">
    <property type="protein sequence ID" value="MBD1398776.1"/>
    <property type="molecule type" value="Genomic_DNA"/>
</dbReference>
<protein>
    <submittedName>
        <fullName evidence="1">Uncharacterized protein</fullName>
    </submittedName>
</protein>
<dbReference type="Proteomes" id="UP000625551">
    <property type="component" value="Unassembled WGS sequence"/>
</dbReference>
<reference evidence="1 2" key="1">
    <citation type="submission" date="2020-09" db="EMBL/GenBank/DDBJ databases">
        <title>Genome sequencing and assembly of Pontibacter sp.</title>
        <authorList>
            <person name="Chhetri G."/>
        </authorList>
    </citation>
    <scope>NUCLEOTIDE SEQUENCE [LARGE SCALE GENOMIC DNA]</scope>
    <source>
        <strain evidence="1 2">JH31</strain>
    </source>
</reference>
<sequence>MQAAFSSATALFCTIPDTALATPLTTTERLVWLLEASPIKHVVNISNATLKRNGNLTSLIVFERELSKV</sequence>
<comment type="caution">
    <text evidence="1">The sequence shown here is derived from an EMBL/GenBank/DDBJ whole genome shotgun (WGS) entry which is preliminary data.</text>
</comment>
<accession>A0ABR7XLD9</accession>
<keyword evidence="2" id="KW-1185">Reference proteome</keyword>
<evidence type="ECO:0000313" key="1">
    <source>
        <dbReference type="EMBL" id="MBD1398776.1"/>
    </source>
</evidence>
<proteinExistence type="predicted"/>
<evidence type="ECO:0000313" key="2">
    <source>
        <dbReference type="Proteomes" id="UP000625551"/>
    </source>
</evidence>
<name>A0ABR7XLD9_9BACT</name>
<organism evidence="1 2">
    <name type="scientific">Pontibacter aquaedesilientis</name>
    <dbReference type="NCBI Taxonomy" id="2766980"/>
    <lineage>
        <taxon>Bacteria</taxon>
        <taxon>Pseudomonadati</taxon>
        <taxon>Bacteroidota</taxon>
        <taxon>Cytophagia</taxon>
        <taxon>Cytophagales</taxon>
        <taxon>Hymenobacteraceae</taxon>
        <taxon>Pontibacter</taxon>
    </lineage>
</organism>
<dbReference type="RefSeq" id="WP_224744348.1">
    <property type="nucleotide sequence ID" value="NZ_JACXAJ010000010.1"/>
</dbReference>